<dbReference type="Gene3D" id="3.30.70.1230">
    <property type="entry name" value="Nucleotide cyclase"/>
    <property type="match status" value="1"/>
</dbReference>
<dbReference type="CDD" id="cd07302">
    <property type="entry name" value="CHD"/>
    <property type="match status" value="1"/>
</dbReference>
<feature type="modified residue" description="4-aspartylphosphate" evidence="1">
    <location>
        <position position="61"/>
    </location>
</feature>
<dbReference type="SMART" id="SM00448">
    <property type="entry name" value="REC"/>
    <property type="match status" value="1"/>
</dbReference>
<evidence type="ECO:0000259" key="2">
    <source>
        <dbReference type="PROSITE" id="PS50110"/>
    </source>
</evidence>
<dbReference type="EMBL" id="CP124616">
    <property type="protein sequence ID" value="WGW05687.1"/>
    <property type="molecule type" value="Genomic_DNA"/>
</dbReference>
<gene>
    <name evidence="4" type="ORF">QF118_09125</name>
</gene>
<evidence type="ECO:0000256" key="1">
    <source>
        <dbReference type="PROSITE-ProRule" id="PRU00169"/>
    </source>
</evidence>
<accession>A0ABY8QNJ4</accession>
<dbReference type="Proteomes" id="UP001241605">
    <property type="component" value="Chromosome"/>
</dbReference>
<protein>
    <submittedName>
        <fullName evidence="4">Adenylate/guanylate cyclase domain-containing protein</fullName>
    </submittedName>
</protein>
<feature type="domain" description="Response regulatory" evidence="2">
    <location>
        <begin position="7"/>
        <end position="126"/>
    </location>
</feature>
<dbReference type="Pfam" id="PF00072">
    <property type="entry name" value="Response_reg"/>
    <property type="match status" value="1"/>
</dbReference>
<feature type="domain" description="Guanylate cyclase" evidence="3">
    <location>
        <begin position="178"/>
        <end position="310"/>
    </location>
</feature>
<dbReference type="Gene3D" id="3.40.50.2300">
    <property type="match status" value="1"/>
</dbReference>
<dbReference type="InterPro" id="IPR029787">
    <property type="entry name" value="Nucleotide_cyclase"/>
</dbReference>
<dbReference type="PANTHER" id="PTHR43081:SF20">
    <property type="entry name" value="TWO-COMPONENT RESPONSE REGULATOR"/>
    <property type="match status" value="1"/>
</dbReference>
<dbReference type="Pfam" id="PF00211">
    <property type="entry name" value="Guanylate_cyc"/>
    <property type="match status" value="1"/>
</dbReference>
<dbReference type="RefSeq" id="WP_282302311.1">
    <property type="nucleotide sequence ID" value="NZ_CP124616.1"/>
</dbReference>
<dbReference type="InterPro" id="IPR011006">
    <property type="entry name" value="CheY-like_superfamily"/>
</dbReference>
<dbReference type="InterPro" id="IPR001789">
    <property type="entry name" value="Sig_transdc_resp-reg_receiver"/>
</dbReference>
<dbReference type="InterPro" id="IPR050697">
    <property type="entry name" value="Adenylyl/Guanylyl_Cyclase_3/4"/>
</dbReference>
<keyword evidence="1" id="KW-0597">Phosphoprotein</keyword>
<proteinExistence type="predicted"/>
<dbReference type="SMART" id="SM00044">
    <property type="entry name" value="CYCc"/>
    <property type="match status" value="1"/>
</dbReference>
<dbReference type="PANTHER" id="PTHR43081">
    <property type="entry name" value="ADENYLATE CYCLASE, TERMINAL-DIFFERENTIATION SPECIFIC-RELATED"/>
    <property type="match status" value="1"/>
</dbReference>
<organism evidence="4 5">
    <name type="scientific">Tropicibacter oceani</name>
    <dbReference type="NCBI Taxonomy" id="3058420"/>
    <lineage>
        <taxon>Bacteria</taxon>
        <taxon>Pseudomonadati</taxon>
        <taxon>Pseudomonadota</taxon>
        <taxon>Alphaproteobacteria</taxon>
        <taxon>Rhodobacterales</taxon>
        <taxon>Roseobacteraceae</taxon>
        <taxon>Tropicibacter</taxon>
    </lineage>
</organism>
<evidence type="ECO:0000313" key="4">
    <source>
        <dbReference type="EMBL" id="WGW05687.1"/>
    </source>
</evidence>
<reference evidence="4 5" key="1">
    <citation type="submission" date="2023-05" db="EMBL/GenBank/DDBJ databases">
        <title>YMD87, complete Genome.</title>
        <authorList>
            <person name="Zhang J."/>
            <person name="Xu X."/>
        </authorList>
    </citation>
    <scope>NUCLEOTIDE SEQUENCE [LARGE SCALE GENOMIC DNA]</scope>
    <source>
        <strain evidence="4 5">YMD87</strain>
    </source>
</reference>
<evidence type="ECO:0000259" key="3">
    <source>
        <dbReference type="PROSITE" id="PS50125"/>
    </source>
</evidence>
<dbReference type="InterPro" id="IPR001054">
    <property type="entry name" value="A/G_cyclase"/>
</dbReference>
<dbReference type="SUPFAM" id="SSF55073">
    <property type="entry name" value="Nucleotide cyclase"/>
    <property type="match status" value="1"/>
</dbReference>
<dbReference type="CDD" id="cd17536">
    <property type="entry name" value="REC_YesN-like"/>
    <property type="match status" value="1"/>
</dbReference>
<name>A0ABY8QNJ4_9RHOB</name>
<evidence type="ECO:0000313" key="5">
    <source>
        <dbReference type="Proteomes" id="UP001241605"/>
    </source>
</evidence>
<keyword evidence="5" id="KW-1185">Reference proteome</keyword>
<dbReference type="PROSITE" id="PS50125">
    <property type="entry name" value="GUANYLATE_CYCLASE_2"/>
    <property type="match status" value="1"/>
</dbReference>
<dbReference type="SUPFAM" id="SSF52172">
    <property type="entry name" value="CheY-like"/>
    <property type="match status" value="1"/>
</dbReference>
<sequence length="422" mass="45718">MTTRPPRILVVDDEPDVEALIRQKFRHEIKAGSHDFLFAGDGIEALELIDRHAPIDVVLSDINMPRMDGLTLLSHLSRRPDSPATIIVSAYGDLRNIRAAMNAGAFDFVTKPIELDDLSVTLDKCLAHVDKLNTMSQEAARAQKTEALLSRYFSPAVIDSLKRNGARIEAQGERREATFVFTDLENFLPLVESSDPAQVVAVLNAYLDGITRQIFEHNGTVMKVIGDSVYAIFGAPLDDPDHAAAAVDCALAIDAFSQDFRARQQRSGLALGQTRIGVHTGWAIIGSFGGDKFFDYAAYGAAVNLASRLESANKALGTRVCVSQDTAGRIDGFRGRIIGDLALRGADAPLRCFEPVPAARMSDEALQTYDQAMQALHAGDAGARQKLAGLVARDPGDGLAAFHLGRLLSGQWQPLIRIDKAD</sequence>
<dbReference type="PROSITE" id="PS50110">
    <property type="entry name" value="RESPONSE_REGULATORY"/>
    <property type="match status" value="1"/>
</dbReference>